<reference evidence="1" key="1">
    <citation type="submission" date="2022-01" db="EMBL/GenBank/DDBJ databases">
        <title>Nocardioidaceae gen. sp. A5X3R13.</title>
        <authorList>
            <person name="Lopez Marin M.A."/>
            <person name="Uhlik O."/>
        </authorList>
    </citation>
    <scope>NUCLEOTIDE SEQUENCE</scope>
    <source>
        <strain evidence="1">A5X3R13</strain>
    </source>
</reference>
<name>A0AA46TL42_9ACTN</name>
<evidence type="ECO:0000313" key="1">
    <source>
        <dbReference type="EMBL" id="UYM07314.1"/>
    </source>
</evidence>
<dbReference type="AlphaFoldDB" id="A0AA46TL42"/>
<dbReference type="SUPFAM" id="SSF54909">
    <property type="entry name" value="Dimeric alpha+beta barrel"/>
    <property type="match status" value="1"/>
</dbReference>
<accession>A0AA46TL42</accession>
<protein>
    <submittedName>
        <fullName evidence="1">Antibiotic biosynthesis monooxygenase</fullName>
    </submittedName>
</protein>
<dbReference type="PANTHER" id="PTHR37811">
    <property type="entry name" value="BLL5343 PROTEIN"/>
    <property type="match status" value="1"/>
</dbReference>
<proteinExistence type="predicted"/>
<gene>
    <name evidence="1" type="ORF">L0C25_09640</name>
</gene>
<dbReference type="Proteomes" id="UP001164390">
    <property type="component" value="Chromosome"/>
</dbReference>
<dbReference type="GO" id="GO:0004497">
    <property type="term" value="F:monooxygenase activity"/>
    <property type="evidence" value="ECO:0007669"/>
    <property type="project" value="UniProtKB-KW"/>
</dbReference>
<keyword evidence="1" id="KW-0560">Oxidoreductase</keyword>
<dbReference type="InterPro" id="IPR011008">
    <property type="entry name" value="Dimeric_a/b-barrel"/>
</dbReference>
<dbReference type="EMBL" id="CP094970">
    <property type="protein sequence ID" value="UYM07314.1"/>
    <property type="molecule type" value="Genomic_DNA"/>
</dbReference>
<dbReference type="KEGG" id="sgrg:L0C25_09640"/>
<dbReference type="PANTHER" id="PTHR37811:SF2">
    <property type="entry name" value="ABM DOMAIN-CONTAINING PROTEIN"/>
    <property type="match status" value="1"/>
</dbReference>
<keyword evidence="2" id="KW-1185">Reference proteome</keyword>
<organism evidence="1 2">
    <name type="scientific">Solicola gregarius</name>
    <dbReference type="NCBI Taxonomy" id="2908642"/>
    <lineage>
        <taxon>Bacteria</taxon>
        <taxon>Bacillati</taxon>
        <taxon>Actinomycetota</taxon>
        <taxon>Actinomycetes</taxon>
        <taxon>Propionibacteriales</taxon>
        <taxon>Nocardioidaceae</taxon>
        <taxon>Solicola</taxon>
    </lineage>
</organism>
<evidence type="ECO:0000313" key="2">
    <source>
        <dbReference type="Proteomes" id="UP001164390"/>
    </source>
</evidence>
<dbReference type="InterPro" id="IPR052936">
    <property type="entry name" value="Jasmonate_Hydroxylase-like"/>
</dbReference>
<keyword evidence="1" id="KW-0503">Monooxygenase</keyword>
<dbReference type="Gene3D" id="3.30.70.100">
    <property type="match status" value="1"/>
</dbReference>
<dbReference type="RefSeq" id="WP_271636279.1">
    <property type="nucleotide sequence ID" value="NZ_CP094970.1"/>
</dbReference>
<sequence length="115" mass="13053">MTDEAPGVAATPRPPYTAVIFTSTRTPDENGYAPMAQQMYDRAAKQPGYLGVESAREDIGITVSYWRDEESARNWKQVAEHLVAQRRGRDVWYSDYRVRVATVHRDYGPDESELG</sequence>